<keyword evidence="5" id="KW-1185">Reference proteome</keyword>
<dbReference type="InterPro" id="IPR043128">
    <property type="entry name" value="Rev_trsase/Diguanyl_cyclase"/>
</dbReference>
<feature type="compositionally biased region" description="Low complexity" evidence="1">
    <location>
        <begin position="60"/>
        <end position="75"/>
    </location>
</feature>
<evidence type="ECO:0000256" key="1">
    <source>
        <dbReference type="SAM" id="MobiDB-lite"/>
    </source>
</evidence>
<dbReference type="GO" id="GO:0003676">
    <property type="term" value="F:nucleic acid binding"/>
    <property type="evidence" value="ECO:0007669"/>
    <property type="project" value="InterPro"/>
</dbReference>
<dbReference type="GO" id="GO:0004523">
    <property type="term" value="F:RNA-DNA hybrid ribonuclease activity"/>
    <property type="evidence" value="ECO:0007669"/>
    <property type="project" value="InterPro"/>
</dbReference>
<evidence type="ECO:0000259" key="2">
    <source>
        <dbReference type="PROSITE" id="PS50879"/>
    </source>
</evidence>
<dbReference type="Pfam" id="PF03732">
    <property type="entry name" value="Retrotrans_gag"/>
    <property type="match status" value="1"/>
</dbReference>
<dbReference type="InterPro" id="IPR001584">
    <property type="entry name" value="Integrase_cat-core"/>
</dbReference>
<organism evidence="4 5">
    <name type="scientific">Platanthera zijinensis</name>
    <dbReference type="NCBI Taxonomy" id="2320716"/>
    <lineage>
        <taxon>Eukaryota</taxon>
        <taxon>Viridiplantae</taxon>
        <taxon>Streptophyta</taxon>
        <taxon>Embryophyta</taxon>
        <taxon>Tracheophyta</taxon>
        <taxon>Spermatophyta</taxon>
        <taxon>Magnoliopsida</taxon>
        <taxon>Liliopsida</taxon>
        <taxon>Asparagales</taxon>
        <taxon>Orchidaceae</taxon>
        <taxon>Orchidoideae</taxon>
        <taxon>Orchideae</taxon>
        <taxon>Orchidinae</taxon>
        <taxon>Platanthera</taxon>
    </lineage>
</organism>
<feature type="region of interest" description="Disordered" evidence="1">
    <location>
        <begin position="60"/>
        <end position="102"/>
    </location>
</feature>
<dbReference type="Gene3D" id="3.30.70.270">
    <property type="match status" value="1"/>
</dbReference>
<dbReference type="Pfam" id="PF13456">
    <property type="entry name" value="RVT_3"/>
    <property type="match status" value="1"/>
</dbReference>
<protein>
    <submittedName>
        <fullName evidence="4">Uncharacterized protein</fullName>
    </submittedName>
</protein>
<feature type="compositionally biased region" description="Gly residues" evidence="1">
    <location>
        <begin position="420"/>
        <end position="431"/>
    </location>
</feature>
<dbReference type="CDD" id="cd09279">
    <property type="entry name" value="RNase_HI_like"/>
    <property type="match status" value="1"/>
</dbReference>
<dbReference type="PANTHER" id="PTHR48475">
    <property type="entry name" value="RIBONUCLEASE H"/>
    <property type="match status" value="1"/>
</dbReference>
<dbReference type="GO" id="GO:0015074">
    <property type="term" value="P:DNA integration"/>
    <property type="evidence" value="ECO:0007669"/>
    <property type="project" value="InterPro"/>
</dbReference>
<evidence type="ECO:0000259" key="3">
    <source>
        <dbReference type="PROSITE" id="PS50994"/>
    </source>
</evidence>
<evidence type="ECO:0000313" key="5">
    <source>
        <dbReference type="Proteomes" id="UP001418222"/>
    </source>
</evidence>
<dbReference type="Gene3D" id="3.30.420.10">
    <property type="entry name" value="Ribonuclease H-like superfamily/Ribonuclease H"/>
    <property type="match status" value="2"/>
</dbReference>
<dbReference type="PROSITE" id="PS50879">
    <property type="entry name" value="RNASE_H_1"/>
    <property type="match status" value="1"/>
</dbReference>
<evidence type="ECO:0000313" key="4">
    <source>
        <dbReference type="EMBL" id="KAK8923701.1"/>
    </source>
</evidence>
<feature type="domain" description="RNase H type-1" evidence="2">
    <location>
        <begin position="1072"/>
        <end position="1201"/>
    </location>
</feature>
<dbReference type="Proteomes" id="UP001418222">
    <property type="component" value="Unassembled WGS sequence"/>
</dbReference>
<reference evidence="4 5" key="1">
    <citation type="journal article" date="2022" name="Nat. Plants">
        <title>Genomes of leafy and leafless Platanthera orchids illuminate the evolution of mycoheterotrophy.</title>
        <authorList>
            <person name="Li M.H."/>
            <person name="Liu K.W."/>
            <person name="Li Z."/>
            <person name="Lu H.C."/>
            <person name="Ye Q.L."/>
            <person name="Zhang D."/>
            <person name="Wang J.Y."/>
            <person name="Li Y.F."/>
            <person name="Zhong Z.M."/>
            <person name="Liu X."/>
            <person name="Yu X."/>
            <person name="Liu D.K."/>
            <person name="Tu X.D."/>
            <person name="Liu B."/>
            <person name="Hao Y."/>
            <person name="Liao X.Y."/>
            <person name="Jiang Y.T."/>
            <person name="Sun W.H."/>
            <person name="Chen J."/>
            <person name="Chen Y.Q."/>
            <person name="Ai Y."/>
            <person name="Zhai J.W."/>
            <person name="Wu S.S."/>
            <person name="Zhou Z."/>
            <person name="Hsiao Y.Y."/>
            <person name="Wu W.L."/>
            <person name="Chen Y.Y."/>
            <person name="Lin Y.F."/>
            <person name="Hsu J.L."/>
            <person name="Li C.Y."/>
            <person name="Wang Z.W."/>
            <person name="Zhao X."/>
            <person name="Zhong W.Y."/>
            <person name="Ma X.K."/>
            <person name="Ma L."/>
            <person name="Huang J."/>
            <person name="Chen G.Z."/>
            <person name="Huang M.Z."/>
            <person name="Huang L."/>
            <person name="Peng D.H."/>
            <person name="Luo Y.B."/>
            <person name="Zou S.Q."/>
            <person name="Chen S.P."/>
            <person name="Lan S."/>
            <person name="Tsai W.C."/>
            <person name="Van de Peer Y."/>
            <person name="Liu Z.J."/>
        </authorList>
    </citation>
    <scope>NUCLEOTIDE SEQUENCE [LARGE SCALE GENOMIC DNA]</scope>
    <source>
        <strain evidence="4">Lor287</strain>
    </source>
</reference>
<dbReference type="Gene3D" id="3.10.10.10">
    <property type="entry name" value="HIV Type 1 Reverse Transcriptase, subunit A, domain 1"/>
    <property type="match status" value="1"/>
</dbReference>
<comment type="caution">
    <text evidence="4">The sequence shown here is derived from an EMBL/GenBank/DDBJ whole genome shotgun (WGS) entry which is preliminary data.</text>
</comment>
<gene>
    <name evidence="4" type="ORF">KSP39_PZI019443</name>
</gene>
<sequence>MSEKKPGEISVKKGKAVASTASLFTLAQPGVNILVKQEAMWLTVGMSGFTAELGLGRSSYRARGSSGRAQGLASRARTRRSGAARQPSPHSPKQSCSPAEPALAEAELLASGHPAPELREEILGLVRTALGMRAESATPAVPVVAAPALGDDAPLRRPGKEPVERGEREFQGRVLFPGSAAEYHFGETAGREFPSRPAEGGAPSAIPEGFCEPEMSYYSGRGDPVHHIQWFEDMVSIRQMSDGFKCRLFAITLREKAREWFHQLPTGSVYCFEDLRRGFMLRFTTSRKRKKEAESLFRVKQREMPGRTMMVAFTLGLQSGFFAMELKRSPPVSFEAILERAAREADMEAAHPEFARRLAKWAVEEDRPRGGGRAQEERRAELRQREQPPQQPQPRWGRPEQTHRLGWRPEWQDQAPRRGYQGGDNRQGGRGQFNPQGGRHGQRPPLPDQEEAMAIAMRGRRRGQLRRRREVRVDLPYCDFHQEEGHLTSTCLEFLEMRGNREQQPRNHQEVRIEEIRPRVEEDRCEDRVDFGTRGRIGAIHGGAGIEASRKSSLHTMYRRSVGSTSQSPPPDEKIAFSREDMPGHEDPFCDALVIQTAIEDFTVSRILVDNGSSVNVIFKRAFDSMKVEARRVLASDGPLFGFSGERKEVEGVGLHVTLGGGAVPSYSAIFGRPLISAFRCVPSSFHQCLKFNVEGVQIRIRGDPKEARECYVSAVNSISWQEGAEEMGRRLEEGEQEAGGGEMKVEGYRTQAGVAEEAREPVEPMIVEEAGEEILALGGEGTEEWGEQSRLEAAEEVVEMEVLTIGGRMEKVRVSGGLTPKAQGRMLECIQKNVDVFAWNASEMPGIDSNVACHRLNLDTEARPIQQKKRSIADKLAEPIREEVAKLLEAGFVSEIQYPGWVSNVVMVKKGDGRLKNAGATYQKMMDMVFREQRGRNLEVYVDDLMIKSLDVDSHLRDLEETFATLRKYKMRLNPLKCTFGASRGKFLGHLLTPAGVEPNPDKAHSIRVVTDHPLRSIFEGVEHSGRLAKWSVELSEFDISFVPRLSIKAQAMADFLADYVVEVAEEQLTRPVPWKVVVDGASGRHSLGVGVILESPQGIRIEQTVVVHFPITNNQAEYEAVIAGLRLARELGVHDVEVLTDSMVVASQINGEFEVREPTLQLYLAKAKRIIGAFQTFSIRHVSREENEQADQLAKHGPRVGGTITDLFRPSIEEGELMEVEQHPSWMDPFVTFLSTGEYPEGMDRRGLKHKEAYYLLREGELYRKTLSGMLARCVAEREAIVTDNGPQFASAEFISFCEHLGIDLRFASVHHPRRNGQVEATNKIIVNLLKKKVENLRGSWVEQLPSVLWALRTTPNTATGETPFKLSHGCEAVLPIEFEVRTPRVAEAEAAREGWRSENEEELRLSLDMIEELRDLSTVRQEEVKRRMAKYFSKHVRVK</sequence>
<feature type="domain" description="Integrase catalytic" evidence="3">
    <location>
        <begin position="1281"/>
        <end position="1374"/>
    </location>
</feature>
<dbReference type="CDD" id="cd00303">
    <property type="entry name" value="retropepsin_like"/>
    <property type="match status" value="1"/>
</dbReference>
<dbReference type="InterPro" id="IPR002156">
    <property type="entry name" value="RNaseH_domain"/>
</dbReference>
<dbReference type="InterPro" id="IPR036397">
    <property type="entry name" value="RNaseH_sf"/>
</dbReference>
<dbReference type="InterPro" id="IPR043502">
    <property type="entry name" value="DNA/RNA_pol_sf"/>
</dbReference>
<accession>A0AAP0B1Q8</accession>
<feature type="region of interest" description="Disordered" evidence="1">
    <location>
        <begin position="364"/>
        <end position="447"/>
    </location>
</feature>
<dbReference type="InterPro" id="IPR000477">
    <property type="entry name" value="RT_dom"/>
</dbReference>
<dbReference type="PANTHER" id="PTHR48475:SF1">
    <property type="entry name" value="RNASE H TYPE-1 DOMAIN-CONTAINING PROTEIN"/>
    <property type="match status" value="1"/>
</dbReference>
<dbReference type="PROSITE" id="PS50994">
    <property type="entry name" value="INTEGRASE"/>
    <property type="match status" value="1"/>
</dbReference>
<proteinExistence type="predicted"/>
<dbReference type="EMBL" id="JBBWWQ010000017">
    <property type="protein sequence ID" value="KAK8923701.1"/>
    <property type="molecule type" value="Genomic_DNA"/>
</dbReference>
<dbReference type="InterPro" id="IPR005162">
    <property type="entry name" value="Retrotrans_gag_dom"/>
</dbReference>
<feature type="compositionally biased region" description="Basic and acidic residues" evidence="1">
    <location>
        <begin position="364"/>
        <end position="386"/>
    </location>
</feature>
<dbReference type="SUPFAM" id="SSF56672">
    <property type="entry name" value="DNA/RNA polymerases"/>
    <property type="match status" value="1"/>
</dbReference>
<name>A0AAP0B1Q8_9ASPA</name>
<dbReference type="SUPFAM" id="SSF53098">
    <property type="entry name" value="Ribonuclease H-like"/>
    <property type="match status" value="1"/>
</dbReference>
<dbReference type="CDD" id="cd01647">
    <property type="entry name" value="RT_LTR"/>
    <property type="match status" value="1"/>
</dbReference>
<dbReference type="Pfam" id="PF00078">
    <property type="entry name" value="RVT_1"/>
    <property type="match status" value="1"/>
</dbReference>
<dbReference type="InterPro" id="IPR012337">
    <property type="entry name" value="RNaseH-like_sf"/>
</dbReference>